<dbReference type="GO" id="GO:0003676">
    <property type="term" value="F:nucleic acid binding"/>
    <property type="evidence" value="ECO:0007669"/>
    <property type="project" value="InterPro"/>
</dbReference>
<evidence type="ECO:0000313" key="2">
    <source>
        <dbReference type="EMBL" id="MDJ1482602.1"/>
    </source>
</evidence>
<dbReference type="PROSITE" id="PS50967">
    <property type="entry name" value="HRDC"/>
    <property type="match status" value="1"/>
</dbReference>
<proteinExistence type="predicted"/>
<sequence length="701" mass="79384">MILDQIHELILRFIENTDQPIFLTGKAGSGKTTFLHHIRANVSKSMAVVAPTAIAAINAGGVTLHSFFQIPFGPLLPSNQEKAFTTTSIKQINQEKAKLLKCLDLLIIDEISMVRADILDYIHSVLCQVRGSNRPFGGVQLLMIGDPYQLPPVYQNDWPVLSSFYEGPYFFNSRIFKQSPFLTFELDKVYRQNNPAFIEILNSIRSGNVSTDLLAVLNTRYSATLNADQVKDHITLSTHNKLVSDINQMRLEELEGEAHIFKAVITGDFPREAYPAEEELVLKEGAHVMFIKNDTSGKKQYYNGRSGRIARIEQGRIWITFLDDGSEFIVNPEIWHNVKYSLSETEGKINESNTGSFTQFPLRLSWAITIHKSQGLSFEKAVIDVNSAFAHGQTYVALSRCRSLEGLILKDPVRQQNIICDPLIVRFMKKALDEKPDMDFLDKVITETDKQQLIDLFDFSLISQSFKLFQSILIENVLSESKATNANKTLNQEVIQVANKFVKQDLSILLADPSYATIWQSEVILNRLRKAAAYFLAKVTLLRQIVHEMYADQSLDELSLDIYPVVNHLLVALDEKITAFTHLPVASSFKNILDAVKQVVLTYQPVSHNSAQKTQPKEVEITNPVLYEQLISWRKEIALQRDVPEYTILSDSVLREISKKLPRSLSQLSQIKNFGQLKATDFGSELIRMIGSFLGENELFF</sequence>
<dbReference type="EMBL" id="JASJOS010000008">
    <property type="protein sequence ID" value="MDJ1482602.1"/>
    <property type="molecule type" value="Genomic_DNA"/>
</dbReference>
<evidence type="ECO:0000259" key="1">
    <source>
        <dbReference type="PROSITE" id="PS50967"/>
    </source>
</evidence>
<name>A0AAE3QNI6_9BACT</name>
<accession>A0AAE3QNI6</accession>
<dbReference type="CDD" id="cd18809">
    <property type="entry name" value="SF1_C_RecD"/>
    <property type="match status" value="1"/>
</dbReference>
<dbReference type="PANTHER" id="PTHR47642">
    <property type="entry name" value="ATP-DEPENDENT DNA HELICASE"/>
    <property type="match status" value="1"/>
</dbReference>
<dbReference type="InterPro" id="IPR010997">
    <property type="entry name" value="HRDC-like_sf"/>
</dbReference>
<dbReference type="InterPro" id="IPR027417">
    <property type="entry name" value="P-loop_NTPase"/>
</dbReference>
<dbReference type="FunFam" id="3.40.50.300:FF:001498">
    <property type="entry name" value="ATP-dependent DNA helicase"/>
    <property type="match status" value="1"/>
</dbReference>
<dbReference type="SUPFAM" id="SSF47819">
    <property type="entry name" value="HRDC-like"/>
    <property type="match status" value="1"/>
</dbReference>
<dbReference type="RefSeq" id="WP_313981874.1">
    <property type="nucleotide sequence ID" value="NZ_JASJOS010000008.1"/>
</dbReference>
<dbReference type="InterPro" id="IPR044876">
    <property type="entry name" value="HRDC_dom_sf"/>
</dbReference>
<gene>
    <name evidence="2" type="ORF">QNI16_19030</name>
</gene>
<dbReference type="SUPFAM" id="SSF52540">
    <property type="entry name" value="P-loop containing nucleoside triphosphate hydrolases"/>
    <property type="match status" value="2"/>
</dbReference>
<dbReference type="GO" id="GO:0003678">
    <property type="term" value="F:DNA helicase activity"/>
    <property type="evidence" value="ECO:0007669"/>
    <property type="project" value="InterPro"/>
</dbReference>
<dbReference type="Gene3D" id="3.40.50.300">
    <property type="entry name" value="P-loop containing nucleotide triphosphate hydrolases"/>
    <property type="match status" value="2"/>
</dbReference>
<dbReference type="PANTHER" id="PTHR47642:SF5">
    <property type="entry name" value="ATP-DEPENDENT DNA HELICASE"/>
    <property type="match status" value="1"/>
</dbReference>
<feature type="domain" description="HRDC" evidence="1">
    <location>
        <begin position="620"/>
        <end position="700"/>
    </location>
</feature>
<dbReference type="Pfam" id="PF00570">
    <property type="entry name" value="HRDC"/>
    <property type="match status" value="1"/>
</dbReference>
<comment type="caution">
    <text evidence="2">The sequence shown here is derived from an EMBL/GenBank/DDBJ whole genome shotgun (WGS) entry which is preliminary data.</text>
</comment>
<dbReference type="InterPro" id="IPR010285">
    <property type="entry name" value="DNA_helicase_pif1-like_DEAD"/>
</dbReference>
<dbReference type="GO" id="GO:0006281">
    <property type="term" value="P:DNA repair"/>
    <property type="evidence" value="ECO:0007669"/>
    <property type="project" value="InterPro"/>
</dbReference>
<dbReference type="GO" id="GO:0000723">
    <property type="term" value="P:telomere maintenance"/>
    <property type="evidence" value="ECO:0007669"/>
    <property type="project" value="InterPro"/>
</dbReference>
<reference evidence="2" key="1">
    <citation type="submission" date="2023-05" db="EMBL/GenBank/DDBJ databases">
        <authorList>
            <person name="Zhang X."/>
        </authorList>
    </citation>
    <scope>NUCLEOTIDE SEQUENCE</scope>
    <source>
        <strain evidence="2">YF14B1</strain>
    </source>
</reference>
<dbReference type="SMART" id="SM00341">
    <property type="entry name" value="HRDC"/>
    <property type="match status" value="1"/>
</dbReference>
<protein>
    <submittedName>
        <fullName evidence="2">HRDC domain-containing protein</fullName>
    </submittedName>
</protein>
<evidence type="ECO:0000313" key="3">
    <source>
        <dbReference type="Proteomes" id="UP001241110"/>
    </source>
</evidence>
<dbReference type="InterPro" id="IPR002121">
    <property type="entry name" value="HRDC_dom"/>
</dbReference>
<dbReference type="Pfam" id="PF05970">
    <property type="entry name" value="PIF1"/>
    <property type="match status" value="1"/>
</dbReference>
<organism evidence="2 3">
    <name type="scientific">Xanthocytophaga flava</name>
    <dbReference type="NCBI Taxonomy" id="3048013"/>
    <lineage>
        <taxon>Bacteria</taxon>
        <taxon>Pseudomonadati</taxon>
        <taxon>Bacteroidota</taxon>
        <taxon>Cytophagia</taxon>
        <taxon>Cytophagales</taxon>
        <taxon>Rhodocytophagaceae</taxon>
        <taxon>Xanthocytophaga</taxon>
    </lineage>
</organism>
<dbReference type="Gene3D" id="1.10.150.80">
    <property type="entry name" value="HRDC domain"/>
    <property type="match status" value="1"/>
</dbReference>
<dbReference type="InterPro" id="IPR051055">
    <property type="entry name" value="PIF1_helicase"/>
</dbReference>
<dbReference type="GO" id="GO:0000166">
    <property type="term" value="F:nucleotide binding"/>
    <property type="evidence" value="ECO:0007669"/>
    <property type="project" value="InterPro"/>
</dbReference>
<dbReference type="Gene3D" id="2.30.30.940">
    <property type="match status" value="1"/>
</dbReference>
<dbReference type="Proteomes" id="UP001241110">
    <property type="component" value="Unassembled WGS sequence"/>
</dbReference>
<dbReference type="AlphaFoldDB" id="A0AAE3QNI6"/>